<feature type="transmembrane region" description="Helical" evidence="1">
    <location>
        <begin position="140"/>
        <end position="157"/>
    </location>
</feature>
<feature type="transmembrane region" description="Helical" evidence="1">
    <location>
        <begin position="192"/>
        <end position="211"/>
    </location>
</feature>
<dbReference type="EMBL" id="JABBGA010000019">
    <property type="protein sequence ID" value="NML27878.1"/>
    <property type="molecule type" value="Genomic_DNA"/>
</dbReference>
<feature type="transmembrane region" description="Helical" evidence="1">
    <location>
        <begin position="55"/>
        <end position="76"/>
    </location>
</feature>
<reference evidence="2 3" key="1">
    <citation type="submission" date="2020-04" db="EMBL/GenBank/DDBJ databases">
        <title>Zoogloea sp. G-4-1-14 isolated from soil.</title>
        <authorList>
            <person name="Dahal R.H."/>
        </authorList>
    </citation>
    <scope>NUCLEOTIDE SEQUENCE [LARGE SCALE GENOMIC DNA]</scope>
    <source>
        <strain evidence="2 3">G-4-1-14</strain>
    </source>
</reference>
<comment type="caution">
    <text evidence="2">The sequence shown here is derived from an EMBL/GenBank/DDBJ whole genome shotgun (WGS) entry which is preliminary data.</text>
</comment>
<sequence>MMAQTTLPAGPVPSPRPRLSALELDLCGSPEALRALTRSTGHLRPLRSLALRSHFVTPLTLAGLCGTIIALQGLPLRCTCTAFHPAALASLLLALAAALLGRRSKAAFSLALHLECALPRDEEALAQALLRGTRNARMEYALLGAVSLLLALPPLRVTPPTGAISLALCGLLAGGALSLLGGSAFRHKPTLTAGLGLTVTALGAAVLVSPYH</sequence>
<dbReference type="RefSeq" id="WP_169147408.1">
    <property type="nucleotide sequence ID" value="NZ_JABBGA010000019.1"/>
</dbReference>
<accession>A0A848G6J7</accession>
<proteinExistence type="predicted"/>
<dbReference type="AlphaFoldDB" id="A0A848G6J7"/>
<feature type="transmembrane region" description="Helical" evidence="1">
    <location>
        <begin position="163"/>
        <end position="185"/>
    </location>
</feature>
<name>A0A848G6J7_9RHOO</name>
<feature type="transmembrane region" description="Helical" evidence="1">
    <location>
        <begin position="82"/>
        <end position="100"/>
    </location>
</feature>
<organism evidence="2 3">
    <name type="scientific">Zoogloea dura</name>
    <dbReference type="NCBI Taxonomy" id="2728840"/>
    <lineage>
        <taxon>Bacteria</taxon>
        <taxon>Pseudomonadati</taxon>
        <taxon>Pseudomonadota</taxon>
        <taxon>Betaproteobacteria</taxon>
        <taxon>Rhodocyclales</taxon>
        <taxon>Zoogloeaceae</taxon>
        <taxon>Zoogloea</taxon>
    </lineage>
</organism>
<evidence type="ECO:0000313" key="2">
    <source>
        <dbReference type="EMBL" id="NML27878.1"/>
    </source>
</evidence>
<protein>
    <submittedName>
        <fullName evidence="2">Uncharacterized protein</fullName>
    </submittedName>
</protein>
<keyword evidence="1" id="KW-1133">Transmembrane helix</keyword>
<evidence type="ECO:0000313" key="3">
    <source>
        <dbReference type="Proteomes" id="UP000580043"/>
    </source>
</evidence>
<dbReference type="Proteomes" id="UP000580043">
    <property type="component" value="Unassembled WGS sequence"/>
</dbReference>
<keyword evidence="3" id="KW-1185">Reference proteome</keyword>
<gene>
    <name evidence="2" type="ORF">HHL15_19145</name>
</gene>
<keyword evidence="1" id="KW-0472">Membrane</keyword>
<keyword evidence="1" id="KW-0812">Transmembrane</keyword>
<evidence type="ECO:0000256" key="1">
    <source>
        <dbReference type="SAM" id="Phobius"/>
    </source>
</evidence>